<gene>
    <name evidence="5" type="ORF">SAMN05444389_101531</name>
</gene>
<feature type="domain" description="HTH arsR-type" evidence="4">
    <location>
        <begin position="40"/>
        <end position="134"/>
    </location>
</feature>
<dbReference type="EMBL" id="FRCK01000001">
    <property type="protein sequence ID" value="SHL82301.1"/>
    <property type="molecule type" value="Genomic_DNA"/>
</dbReference>
<dbReference type="PROSITE" id="PS50987">
    <property type="entry name" value="HTH_ARSR_2"/>
    <property type="match status" value="1"/>
</dbReference>
<dbReference type="PANTHER" id="PTHR43132:SF2">
    <property type="entry name" value="ARSENICAL RESISTANCE OPERON REPRESSOR ARSR-RELATED"/>
    <property type="match status" value="1"/>
</dbReference>
<sequence length="142" mass="14926">MSIFGTSDAAAGTGIFGPAGTMTGDTAEVSAPEPVAAMQPLIEQTDSIASLFKAMGHDGRLTILCHLRSGEKNVSELEALLSSRQAIVSQQLARLRMEGLVVARREGQTIHYRLADARVPAILDLLARHARAAMQGSEGAGD</sequence>
<dbReference type="Pfam" id="PF01022">
    <property type="entry name" value="HTH_5"/>
    <property type="match status" value="1"/>
</dbReference>
<dbReference type="SUPFAM" id="SSF46785">
    <property type="entry name" value="Winged helix' DNA-binding domain"/>
    <property type="match status" value="1"/>
</dbReference>
<reference evidence="6" key="1">
    <citation type="submission" date="2016-11" db="EMBL/GenBank/DDBJ databases">
        <authorList>
            <person name="Varghese N."/>
            <person name="Submissions S."/>
        </authorList>
    </citation>
    <scope>NUCLEOTIDE SEQUENCE [LARGE SCALE GENOMIC DNA]</scope>
    <source>
        <strain evidence="6">DSM 6637</strain>
    </source>
</reference>
<dbReference type="PANTHER" id="PTHR43132">
    <property type="entry name" value="ARSENICAL RESISTANCE OPERON REPRESSOR ARSR-RELATED"/>
    <property type="match status" value="1"/>
</dbReference>
<evidence type="ECO:0000256" key="1">
    <source>
        <dbReference type="ARBA" id="ARBA00023015"/>
    </source>
</evidence>
<dbReference type="InterPro" id="IPR011991">
    <property type="entry name" value="ArsR-like_HTH"/>
</dbReference>
<name>A0A1M7DS04_9RHOB</name>
<evidence type="ECO:0000256" key="2">
    <source>
        <dbReference type="ARBA" id="ARBA00023125"/>
    </source>
</evidence>
<evidence type="ECO:0000313" key="6">
    <source>
        <dbReference type="Proteomes" id="UP000184444"/>
    </source>
</evidence>
<keyword evidence="1" id="KW-0805">Transcription regulation</keyword>
<protein>
    <submittedName>
        <fullName evidence="5">ArsR family transcriptional regulator</fullName>
    </submittedName>
</protein>
<dbReference type="PRINTS" id="PR00778">
    <property type="entry name" value="HTHARSR"/>
</dbReference>
<proteinExistence type="predicted"/>
<dbReference type="InterPro" id="IPR036390">
    <property type="entry name" value="WH_DNA-bd_sf"/>
</dbReference>
<dbReference type="CDD" id="cd00090">
    <property type="entry name" value="HTH_ARSR"/>
    <property type="match status" value="1"/>
</dbReference>
<evidence type="ECO:0000313" key="5">
    <source>
        <dbReference type="EMBL" id="SHL82301.1"/>
    </source>
</evidence>
<evidence type="ECO:0000259" key="4">
    <source>
        <dbReference type="PROSITE" id="PS50987"/>
    </source>
</evidence>
<dbReference type="AlphaFoldDB" id="A0A1M7DS04"/>
<dbReference type="GO" id="GO:0003700">
    <property type="term" value="F:DNA-binding transcription factor activity"/>
    <property type="evidence" value="ECO:0007669"/>
    <property type="project" value="InterPro"/>
</dbReference>
<dbReference type="Gene3D" id="1.10.10.10">
    <property type="entry name" value="Winged helix-like DNA-binding domain superfamily/Winged helix DNA-binding domain"/>
    <property type="match status" value="1"/>
</dbReference>
<dbReference type="Proteomes" id="UP000184444">
    <property type="component" value="Unassembled WGS sequence"/>
</dbReference>
<dbReference type="InterPro" id="IPR001845">
    <property type="entry name" value="HTH_ArsR_DNA-bd_dom"/>
</dbReference>
<evidence type="ECO:0000256" key="3">
    <source>
        <dbReference type="ARBA" id="ARBA00023163"/>
    </source>
</evidence>
<keyword evidence="2" id="KW-0238">DNA-binding</keyword>
<keyword evidence="6" id="KW-1185">Reference proteome</keyword>
<accession>A0A1M7DS04</accession>
<dbReference type="InterPro" id="IPR051011">
    <property type="entry name" value="Metal_resp_trans_reg"/>
</dbReference>
<dbReference type="NCBIfam" id="NF033788">
    <property type="entry name" value="HTH_metalloreg"/>
    <property type="match status" value="1"/>
</dbReference>
<dbReference type="InterPro" id="IPR036388">
    <property type="entry name" value="WH-like_DNA-bd_sf"/>
</dbReference>
<dbReference type="STRING" id="53463.SAMN05444389_101531"/>
<organism evidence="5 6">
    <name type="scientific">Paracoccus solventivorans</name>
    <dbReference type="NCBI Taxonomy" id="53463"/>
    <lineage>
        <taxon>Bacteria</taxon>
        <taxon>Pseudomonadati</taxon>
        <taxon>Pseudomonadota</taxon>
        <taxon>Alphaproteobacteria</taxon>
        <taxon>Rhodobacterales</taxon>
        <taxon>Paracoccaceae</taxon>
        <taxon>Paracoccus</taxon>
    </lineage>
</organism>
<dbReference type="GO" id="GO:0003677">
    <property type="term" value="F:DNA binding"/>
    <property type="evidence" value="ECO:0007669"/>
    <property type="project" value="UniProtKB-KW"/>
</dbReference>
<keyword evidence="3" id="KW-0804">Transcription</keyword>
<dbReference type="SMART" id="SM00418">
    <property type="entry name" value="HTH_ARSR"/>
    <property type="match status" value="1"/>
</dbReference>